<keyword evidence="2 5" id="KW-0808">Transferase</keyword>
<dbReference type="AlphaFoldDB" id="A0A7S9LQP2"/>
<evidence type="ECO:0000256" key="3">
    <source>
        <dbReference type="ARBA" id="ARBA00022691"/>
    </source>
</evidence>
<dbReference type="Gene3D" id="3.40.50.150">
    <property type="entry name" value="Vaccinia Virus protein VP39"/>
    <property type="match status" value="1"/>
</dbReference>
<sequence>MATIEDWKGRVGREWADKADAMEGLLGPIGAEGMAALGSVSGHSVLDLGCGAGDTALALAARGAEVTGVDVSEDLLAVARTQPGAERVTWRLADASSATFEQPFDALHSRCGAMFFDDPAAGWAHLRTQVTPGGQLAVSCWRAASLNGWVTIPLAAARPVLGEEATQAPPAGGAGPFGWADEAYVRDLLTGAGWSDVALTPVDREAAISTGSDPDPVARATAFTLRIGILASRLRERSEEERAAVADALAAAFAPLVREGAVRIPTAGWIVTARA</sequence>
<evidence type="ECO:0000256" key="2">
    <source>
        <dbReference type="ARBA" id="ARBA00022679"/>
    </source>
</evidence>
<proteinExistence type="predicted"/>
<dbReference type="InterPro" id="IPR029063">
    <property type="entry name" value="SAM-dependent_MTases_sf"/>
</dbReference>
<dbReference type="GO" id="GO:0032259">
    <property type="term" value="P:methylation"/>
    <property type="evidence" value="ECO:0007669"/>
    <property type="project" value="UniProtKB-KW"/>
</dbReference>
<feature type="domain" description="Methyltransferase" evidence="4">
    <location>
        <begin position="45"/>
        <end position="134"/>
    </location>
</feature>
<organism evidence="5 6">
    <name type="scientific">Pontivivens ytuae</name>
    <dbReference type="NCBI Taxonomy" id="2789856"/>
    <lineage>
        <taxon>Bacteria</taxon>
        <taxon>Pseudomonadati</taxon>
        <taxon>Pseudomonadota</taxon>
        <taxon>Alphaproteobacteria</taxon>
        <taxon>Rhodobacterales</taxon>
        <taxon>Paracoccaceae</taxon>
        <taxon>Pontivivens</taxon>
    </lineage>
</organism>
<evidence type="ECO:0000313" key="5">
    <source>
        <dbReference type="EMBL" id="QPH53536.1"/>
    </source>
</evidence>
<keyword evidence="3" id="KW-0949">S-adenosyl-L-methionine</keyword>
<dbReference type="EMBL" id="CP064942">
    <property type="protein sequence ID" value="QPH53536.1"/>
    <property type="molecule type" value="Genomic_DNA"/>
</dbReference>
<gene>
    <name evidence="5" type="ORF">I0K15_17400</name>
</gene>
<evidence type="ECO:0000259" key="4">
    <source>
        <dbReference type="Pfam" id="PF13649"/>
    </source>
</evidence>
<dbReference type="GO" id="GO:0008168">
    <property type="term" value="F:methyltransferase activity"/>
    <property type="evidence" value="ECO:0007669"/>
    <property type="project" value="UniProtKB-KW"/>
</dbReference>
<protein>
    <submittedName>
        <fullName evidence="5">Class I SAM-dependent methyltransferase</fullName>
    </submittedName>
</protein>
<evidence type="ECO:0000256" key="1">
    <source>
        <dbReference type="ARBA" id="ARBA00022603"/>
    </source>
</evidence>
<dbReference type="InterPro" id="IPR041698">
    <property type="entry name" value="Methyltransf_25"/>
</dbReference>
<dbReference type="CDD" id="cd02440">
    <property type="entry name" value="AdoMet_MTases"/>
    <property type="match status" value="1"/>
</dbReference>
<dbReference type="PANTHER" id="PTHR43464">
    <property type="entry name" value="METHYLTRANSFERASE"/>
    <property type="match status" value="1"/>
</dbReference>
<name>A0A7S9LQP2_9RHOB</name>
<dbReference type="Pfam" id="PF13649">
    <property type="entry name" value="Methyltransf_25"/>
    <property type="match status" value="1"/>
</dbReference>
<dbReference type="PANTHER" id="PTHR43464:SF19">
    <property type="entry name" value="UBIQUINONE BIOSYNTHESIS O-METHYLTRANSFERASE, MITOCHONDRIAL"/>
    <property type="match status" value="1"/>
</dbReference>
<dbReference type="KEGG" id="poz:I0K15_17400"/>
<keyword evidence="6" id="KW-1185">Reference proteome</keyword>
<evidence type="ECO:0000313" key="6">
    <source>
        <dbReference type="Proteomes" id="UP000594800"/>
    </source>
</evidence>
<dbReference type="SUPFAM" id="SSF53335">
    <property type="entry name" value="S-adenosyl-L-methionine-dependent methyltransferases"/>
    <property type="match status" value="1"/>
</dbReference>
<dbReference type="Proteomes" id="UP000594800">
    <property type="component" value="Chromosome"/>
</dbReference>
<dbReference type="RefSeq" id="WP_196102745.1">
    <property type="nucleotide sequence ID" value="NZ_CP064942.1"/>
</dbReference>
<keyword evidence="1 5" id="KW-0489">Methyltransferase</keyword>
<reference evidence="5 6" key="1">
    <citation type="submission" date="2020-11" db="EMBL/GenBank/DDBJ databases">
        <title>Description of Pontivivens ytuae sp. nov. isolated from deep sea sediment of Mariana Trench.</title>
        <authorList>
            <person name="Wang Z."/>
            <person name="Sun Q.-L."/>
            <person name="Xu X.-D."/>
            <person name="Tang Y.-Z."/>
            <person name="Zhang J."/>
        </authorList>
    </citation>
    <scope>NUCLEOTIDE SEQUENCE [LARGE SCALE GENOMIC DNA]</scope>
    <source>
        <strain evidence="5 6">MT2928</strain>
    </source>
</reference>
<accession>A0A7S9LQP2</accession>